<evidence type="ECO:0000256" key="2">
    <source>
        <dbReference type="SAM" id="SignalP"/>
    </source>
</evidence>
<feature type="signal peptide" evidence="2">
    <location>
        <begin position="1"/>
        <end position="21"/>
    </location>
</feature>
<accession>A0AAC8W0R6</accession>
<organism evidence="3 4">
    <name type="scientific">Azospirillum thiophilum</name>
    <dbReference type="NCBI Taxonomy" id="528244"/>
    <lineage>
        <taxon>Bacteria</taxon>
        <taxon>Pseudomonadati</taxon>
        <taxon>Pseudomonadota</taxon>
        <taxon>Alphaproteobacteria</taxon>
        <taxon>Rhodospirillales</taxon>
        <taxon>Azospirillaceae</taxon>
        <taxon>Azospirillum</taxon>
    </lineage>
</organism>
<reference evidence="3 4" key="2">
    <citation type="journal article" date="2016" name="Genome Announc.">
        <title>Complete Genome Sequence of a Strain of Azospirillum thiophilum Isolated from a Sulfide Spring.</title>
        <authorList>
            <person name="Fomenkov A."/>
            <person name="Vincze T."/>
            <person name="Grabovich M."/>
            <person name="Anton B.P."/>
            <person name="Dubinina G."/>
            <person name="Orlova M."/>
            <person name="Belousova E."/>
            <person name="Roberts R.J."/>
        </authorList>
    </citation>
    <scope>NUCLEOTIDE SEQUENCE [LARGE SCALE GENOMIC DNA]</scope>
    <source>
        <strain evidence="3 4">BV-S</strain>
    </source>
</reference>
<sequence length="112" mass="11197">MRRLVLCTLCIVPLAVLPAAARPAGAFEVQSGGIPLSAATMSMLANRVGGPPPATGGGGSPFPPWMGGGRTGGDVTGGFAGMRGSLQPPVRPAGVATGDRAVMNEQLFGIRR</sequence>
<feature type="chain" id="PRO_5041984039" evidence="2">
    <location>
        <begin position="22"/>
        <end position="112"/>
    </location>
</feature>
<evidence type="ECO:0000313" key="3">
    <source>
        <dbReference type="EMBL" id="ALG72882.1"/>
    </source>
</evidence>
<dbReference type="AlphaFoldDB" id="A0AAC8W0R6"/>
<protein>
    <submittedName>
        <fullName evidence="3">Uncharacterized protein</fullName>
    </submittedName>
</protein>
<feature type="region of interest" description="Disordered" evidence="1">
    <location>
        <begin position="45"/>
        <end position="98"/>
    </location>
</feature>
<keyword evidence="4" id="KW-1185">Reference proteome</keyword>
<feature type="compositionally biased region" description="Gly residues" evidence="1">
    <location>
        <begin position="55"/>
        <end position="81"/>
    </location>
</feature>
<dbReference type="RefSeq" id="WP_045582896.1">
    <property type="nucleotide sequence ID" value="NZ_CP012402.1"/>
</dbReference>
<dbReference type="EMBL" id="CP012402">
    <property type="protein sequence ID" value="ALG72882.1"/>
    <property type="molecule type" value="Genomic_DNA"/>
</dbReference>
<proteinExistence type="predicted"/>
<evidence type="ECO:0000313" key="4">
    <source>
        <dbReference type="Proteomes" id="UP000069935"/>
    </source>
</evidence>
<name>A0AAC8W0R6_9PROT</name>
<reference evidence="4" key="1">
    <citation type="submission" date="2015-08" db="EMBL/GenBank/DDBJ databases">
        <title>Complete Genome Sequence of Azospirillum thiophilum BV-S.</title>
        <authorList>
            <person name="Fomenkov A."/>
            <person name="Vincze T."/>
            <person name="Grabovich M."/>
            <person name="Dubinina G."/>
            <person name="Orlova M."/>
            <person name="Belousova E."/>
            <person name="Roberts R.J."/>
        </authorList>
    </citation>
    <scope>NUCLEOTIDE SEQUENCE [LARGE SCALE GENOMIC DNA]</scope>
    <source>
        <strain evidence="4">BV-S</strain>
    </source>
</reference>
<evidence type="ECO:0000256" key="1">
    <source>
        <dbReference type="SAM" id="MobiDB-lite"/>
    </source>
</evidence>
<dbReference type="KEGG" id="ati:AL072_18115"/>
<keyword evidence="2" id="KW-0732">Signal</keyword>
<gene>
    <name evidence="3" type="ORF">AL072_18115</name>
</gene>
<dbReference type="Proteomes" id="UP000069935">
    <property type="component" value="Chromosome 2"/>
</dbReference>